<dbReference type="Proteomes" id="UP001597460">
    <property type="component" value="Unassembled WGS sequence"/>
</dbReference>
<dbReference type="InterPro" id="IPR007569">
    <property type="entry name" value="DUF559"/>
</dbReference>
<dbReference type="GO" id="GO:0004519">
    <property type="term" value="F:endonuclease activity"/>
    <property type="evidence" value="ECO:0007669"/>
    <property type="project" value="UniProtKB-KW"/>
</dbReference>
<gene>
    <name evidence="2" type="ORF">ACFSVN_00725</name>
</gene>
<keyword evidence="2" id="KW-0540">Nuclease</keyword>
<sequence length="123" mass="14925">MKKRIPVIPYREDLIAKARWLRKNSTPGEIEVWKAIKNRQVLGYKFRRQHPIHRFIVDFFCRELKLAIEIDGRSHDFNIEADKQRQYIIEQFGVSFLRFTELDAKNNTDSVRREIEKWALTHR</sequence>
<evidence type="ECO:0000259" key="1">
    <source>
        <dbReference type="Pfam" id="PF04480"/>
    </source>
</evidence>
<dbReference type="InterPro" id="IPR047216">
    <property type="entry name" value="Endonuclease_DUF559_bact"/>
</dbReference>
<dbReference type="RefSeq" id="WP_390297103.1">
    <property type="nucleotide sequence ID" value="NZ_JBHULI010000001.1"/>
</dbReference>
<dbReference type="EMBL" id="JBHULI010000001">
    <property type="protein sequence ID" value="MFD2530964.1"/>
    <property type="molecule type" value="Genomic_DNA"/>
</dbReference>
<dbReference type="Pfam" id="PF04480">
    <property type="entry name" value="DUF559"/>
    <property type="match status" value="1"/>
</dbReference>
<keyword evidence="2" id="KW-0378">Hydrolase</keyword>
<dbReference type="CDD" id="cd01038">
    <property type="entry name" value="Endonuclease_DUF559"/>
    <property type="match status" value="1"/>
</dbReference>
<protein>
    <submittedName>
        <fullName evidence="2">Endonuclease domain-containing protein</fullName>
    </submittedName>
</protein>
<name>A0ABW5JG12_9BACT</name>
<proteinExistence type="predicted"/>
<dbReference type="InterPro" id="IPR011335">
    <property type="entry name" value="Restrct_endonuc-II-like"/>
</dbReference>
<evidence type="ECO:0000313" key="3">
    <source>
        <dbReference type="Proteomes" id="UP001597460"/>
    </source>
</evidence>
<feature type="domain" description="DUF559" evidence="1">
    <location>
        <begin position="15"/>
        <end position="116"/>
    </location>
</feature>
<comment type="caution">
    <text evidence="2">The sequence shown here is derived from an EMBL/GenBank/DDBJ whole genome shotgun (WGS) entry which is preliminary data.</text>
</comment>
<organism evidence="2 3">
    <name type="scientific">Gracilimonas halophila</name>
    <dbReference type="NCBI Taxonomy" id="1834464"/>
    <lineage>
        <taxon>Bacteria</taxon>
        <taxon>Pseudomonadati</taxon>
        <taxon>Balneolota</taxon>
        <taxon>Balneolia</taxon>
        <taxon>Balneolales</taxon>
        <taxon>Balneolaceae</taxon>
        <taxon>Gracilimonas</taxon>
    </lineage>
</organism>
<keyword evidence="3" id="KW-1185">Reference proteome</keyword>
<reference evidence="3" key="1">
    <citation type="journal article" date="2019" name="Int. J. Syst. Evol. Microbiol.">
        <title>The Global Catalogue of Microorganisms (GCM) 10K type strain sequencing project: providing services to taxonomists for standard genome sequencing and annotation.</title>
        <authorList>
            <consortium name="The Broad Institute Genomics Platform"/>
            <consortium name="The Broad Institute Genome Sequencing Center for Infectious Disease"/>
            <person name="Wu L."/>
            <person name="Ma J."/>
        </authorList>
    </citation>
    <scope>NUCLEOTIDE SEQUENCE [LARGE SCALE GENOMIC DNA]</scope>
    <source>
        <strain evidence="3">KCTC 52042</strain>
    </source>
</reference>
<accession>A0ABW5JG12</accession>
<dbReference type="SUPFAM" id="SSF52980">
    <property type="entry name" value="Restriction endonuclease-like"/>
    <property type="match status" value="1"/>
</dbReference>
<evidence type="ECO:0000313" key="2">
    <source>
        <dbReference type="EMBL" id="MFD2530964.1"/>
    </source>
</evidence>
<dbReference type="PANTHER" id="PTHR38590">
    <property type="entry name" value="BLL0828 PROTEIN"/>
    <property type="match status" value="1"/>
</dbReference>
<dbReference type="PANTHER" id="PTHR38590:SF1">
    <property type="entry name" value="BLL0828 PROTEIN"/>
    <property type="match status" value="1"/>
</dbReference>
<dbReference type="Gene3D" id="3.40.960.10">
    <property type="entry name" value="VSR Endonuclease"/>
    <property type="match status" value="1"/>
</dbReference>
<keyword evidence="2" id="KW-0255">Endonuclease</keyword>